<dbReference type="EMBL" id="CADCVZ010000054">
    <property type="protein sequence ID" value="CAA9519621.1"/>
    <property type="molecule type" value="Genomic_DNA"/>
</dbReference>
<dbReference type="Gene3D" id="2.30.30.110">
    <property type="match status" value="1"/>
</dbReference>
<reference evidence="1" key="1">
    <citation type="submission" date="2020-02" db="EMBL/GenBank/DDBJ databases">
        <authorList>
            <person name="Meier V. D."/>
        </authorList>
    </citation>
    <scope>NUCLEOTIDE SEQUENCE</scope>
    <source>
        <strain evidence="1">AVDCRST_MAG09</strain>
    </source>
</reference>
<name>A0A6J4TDW9_9SPHN</name>
<organism evidence="1">
    <name type="scientific">uncultured Sphingomonas sp</name>
    <dbReference type="NCBI Taxonomy" id="158754"/>
    <lineage>
        <taxon>Bacteria</taxon>
        <taxon>Pseudomonadati</taxon>
        <taxon>Pseudomonadota</taxon>
        <taxon>Alphaproteobacteria</taxon>
        <taxon>Sphingomonadales</taxon>
        <taxon>Sphingomonadaceae</taxon>
        <taxon>Sphingomonas</taxon>
        <taxon>environmental samples</taxon>
    </lineage>
</organism>
<sequence>MAQFDVFPPLGAATDVQELGQPLGSAAEHRYTILSALDVLLTGI</sequence>
<dbReference type="InterPro" id="IPR011067">
    <property type="entry name" value="Plasmid_toxin/cell-grow_inhib"/>
</dbReference>
<accession>A0A6J4TDW9</accession>
<protein>
    <recommendedName>
        <fullName evidence="2">Cytotoxic protein CcdB</fullName>
    </recommendedName>
</protein>
<proteinExistence type="predicted"/>
<evidence type="ECO:0008006" key="2">
    <source>
        <dbReference type="Google" id="ProtNLM"/>
    </source>
</evidence>
<dbReference type="RefSeq" id="WP_294174210.1">
    <property type="nucleotide sequence ID" value="NZ_CADCVZ010000054.1"/>
</dbReference>
<gene>
    <name evidence="1" type="ORF">AVDCRST_MAG09-2110</name>
</gene>
<dbReference type="AlphaFoldDB" id="A0A6J4TDW9"/>
<evidence type="ECO:0000313" key="1">
    <source>
        <dbReference type="EMBL" id="CAA9519621.1"/>
    </source>
</evidence>
<dbReference type="SUPFAM" id="SSF50118">
    <property type="entry name" value="Cell growth inhibitor/plasmid maintenance toxic component"/>
    <property type="match status" value="1"/>
</dbReference>